<evidence type="ECO:0000313" key="1">
    <source>
        <dbReference type="EMBL" id="EFE32266.1"/>
    </source>
</evidence>
<dbReference type="AlphaFoldDB" id="D4AX61"/>
<name>D4AX61_ARTBC</name>
<accession>D4AX61</accession>
<dbReference type="HOGENOM" id="CLU_040458_0_0_1"/>
<comment type="caution">
    <text evidence="1">The sequence shown here is derived from an EMBL/GenBank/DDBJ whole genome shotgun (WGS) entry which is preliminary data.</text>
</comment>
<organism evidence="1 2">
    <name type="scientific">Arthroderma benhamiae (strain ATCC MYA-4681 / CBS 112371)</name>
    <name type="common">Trichophyton mentagrophytes</name>
    <dbReference type="NCBI Taxonomy" id="663331"/>
    <lineage>
        <taxon>Eukaryota</taxon>
        <taxon>Fungi</taxon>
        <taxon>Dikarya</taxon>
        <taxon>Ascomycota</taxon>
        <taxon>Pezizomycotina</taxon>
        <taxon>Eurotiomycetes</taxon>
        <taxon>Eurotiomycetidae</taxon>
        <taxon>Onygenales</taxon>
        <taxon>Arthrodermataceae</taxon>
        <taxon>Trichophyton</taxon>
    </lineage>
</organism>
<dbReference type="EMBL" id="ABSU01000016">
    <property type="protein sequence ID" value="EFE32266.1"/>
    <property type="molecule type" value="Genomic_DNA"/>
</dbReference>
<dbReference type="GeneID" id="9522984"/>
<proteinExistence type="predicted"/>
<dbReference type="RefSeq" id="XP_003012906.1">
    <property type="nucleotide sequence ID" value="XM_003012860.1"/>
</dbReference>
<keyword evidence="2" id="KW-1185">Reference proteome</keyword>
<sequence length="297" mass="33493">MKATSWIPKGDEEIRNEFSRLEERLRTWVRKYVVQDSSRLRPLADLEKGAIIDHLKGSIARSTFDSLLKEMAPHLKKRFPVLIGHAMLAASIFNPMFSNPFFALQRFNTNSEPVSHSAMFGLYQTMGNASPSEAHIWRSQLLRFLTKLQPGSPESSLASPRVVESYSTEMAKLFLKGPIGLLLEVPKPGAIQDGCLDDLYHIFAHAMQLSLSLWCHRAHMTCNSVFAGNTRAYHHTDRSMIAHRLHQLDEGEKKLDGKEILVIIQPAVVAFGNEDGENYDKGKIWSPAIVLVNEKDN</sequence>
<evidence type="ECO:0000313" key="2">
    <source>
        <dbReference type="Proteomes" id="UP000008866"/>
    </source>
</evidence>
<dbReference type="OMA" id="SEAHIWR"/>
<gene>
    <name evidence="1" type="ORF">ARB_00788</name>
</gene>
<reference evidence="2" key="1">
    <citation type="journal article" date="2011" name="Genome Biol.">
        <title>Comparative and functional genomics provide insights into the pathogenicity of dermatophytic fungi.</title>
        <authorList>
            <person name="Burmester A."/>
            <person name="Shelest E."/>
            <person name="Gloeckner G."/>
            <person name="Heddergott C."/>
            <person name="Schindler S."/>
            <person name="Staib P."/>
            <person name="Heidel A."/>
            <person name="Felder M."/>
            <person name="Petzold A."/>
            <person name="Szafranski K."/>
            <person name="Feuermann M."/>
            <person name="Pedruzzi I."/>
            <person name="Priebe S."/>
            <person name="Groth M."/>
            <person name="Winkler R."/>
            <person name="Li W."/>
            <person name="Kniemeyer O."/>
            <person name="Schroeckh V."/>
            <person name="Hertweck C."/>
            <person name="Hube B."/>
            <person name="White T.C."/>
            <person name="Platzer M."/>
            <person name="Guthke R."/>
            <person name="Heitman J."/>
            <person name="Woestemeyer J."/>
            <person name="Zipfel P.F."/>
            <person name="Monod M."/>
            <person name="Brakhage A.A."/>
        </authorList>
    </citation>
    <scope>NUCLEOTIDE SEQUENCE [LARGE SCALE GENOMIC DNA]</scope>
    <source>
        <strain evidence="2">ATCC MYA-4681 / CBS 112371</strain>
    </source>
</reference>
<protein>
    <submittedName>
        <fullName evidence="1">Uncharacterized protein</fullName>
    </submittedName>
</protein>
<dbReference type="eggNOG" id="ENOG502S6BE">
    <property type="taxonomic scope" value="Eukaryota"/>
</dbReference>
<dbReference type="Proteomes" id="UP000008866">
    <property type="component" value="Unassembled WGS sequence"/>
</dbReference>
<dbReference type="KEGG" id="abe:ARB_00788"/>